<feature type="domain" description="Exoribonuclease phosphorolytic" evidence="2">
    <location>
        <begin position="1"/>
        <end position="110"/>
    </location>
</feature>
<dbReference type="OrthoDB" id="27298at2759"/>
<dbReference type="SUPFAM" id="SSF54211">
    <property type="entry name" value="Ribosomal protein S5 domain 2-like"/>
    <property type="match status" value="1"/>
</dbReference>
<dbReference type="InterPro" id="IPR001247">
    <property type="entry name" value="ExoRNase_PH_dom1"/>
</dbReference>
<dbReference type="GO" id="GO:0000177">
    <property type="term" value="C:cytoplasmic exosome (RNase complex)"/>
    <property type="evidence" value="ECO:0007669"/>
    <property type="project" value="TreeGrafter"/>
</dbReference>
<evidence type="ECO:0000259" key="2">
    <source>
        <dbReference type="Pfam" id="PF01138"/>
    </source>
</evidence>
<reference evidence="4" key="1">
    <citation type="submission" date="2010-02" db="EMBL/GenBank/DDBJ databases">
        <title>Sequencing and annotation of the Blastocystis hominis genome.</title>
        <authorList>
            <person name="Wincker P."/>
        </authorList>
    </citation>
    <scope>NUCLEOTIDE SEQUENCE</scope>
    <source>
        <strain evidence="4">Singapore isolate B</strain>
    </source>
</reference>
<organism evidence="4">
    <name type="scientific">Blastocystis hominis</name>
    <dbReference type="NCBI Taxonomy" id="12968"/>
    <lineage>
        <taxon>Eukaryota</taxon>
        <taxon>Sar</taxon>
        <taxon>Stramenopiles</taxon>
        <taxon>Bigyra</taxon>
        <taxon>Opalozoa</taxon>
        <taxon>Opalinata</taxon>
        <taxon>Blastocystidae</taxon>
        <taxon>Blastocystis</taxon>
    </lineage>
</organism>
<dbReference type="PANTHER" id="PTHR11953">
    <property type="entry name" value="EXOSOME COMPLEX COMPONENT"/>
    <property type="match status" value="1"/>
</dbReference>
<evidence type="ECO:0000259" key="3">
    <source>
        <dbReference type="Pfam" id="PF03725"/>
    </source>
</evidence>
<dbReference type="EMBL" id="FN668642">
    <property type="protein sequence ID" value="CBK21384.2"/>
    <property type="molecule type" value="Genomic_DNA"/>
</dbReference>
<dbReference type="InterPro" id="IPR036345">
    <property type="entry name" value="ExoRNase_PH_dom2_sf"/>
</dbReference>
<dbReference type="GO" id="GO:0071051">
    <property type="term" value="P:poly(A)-dependent snoRNA 3'-end processing"/>
    <property type="evidence" value="ECO:0007669"/>
    <property type="project" value="TreeGrafter"/>
</dbReference>
<accession>D8LZZ5</accession>
<dbReference type="Pfam" id="PF01138">
    <property type="entry name" value="RNase_PH"/>
    <property type="match status" value="1"/>
</dbReference>
<dbReference type="AlphaFoldDB" id="D8LZZ5"/>
<comment type="similarity">
    <text evidence="1">Belongs to the RNase PH family.</text>
</comment>
<evidence type="ECO:0000313" key="4">
    <source>
        <dbReference type="EMBL" id="CBK21384.2"/>
    </source>
</evidence>
<dbReference type="GO" id="GO:0003723">
    <property type="term" value="F:RNA binding"/>
    <property type="evidence" value="ECO:0007669"/>
    <property type="project" value="TreeGrafter"/>
</dbReference>
<proteinExistence type="inferred from homology"/>
<dbReference type="InterPro" id="IPR015847">
    <property type="entry name" value="ExoRNase_PH_dom2"/>
</dbReference>
<dbReference type="InterPro" id="IPR027408">
    <property type="entry name" value="PNPase/RNase_PH_dom_sf"/>
</dbReference>
<dbReference type="PANTHER" id="PTHR11953:SF0">
    <property type="entry name" value="EXOSOME COMPLEX COMPONENT RRP41"/>
    <property type="match status" value="1"/>
</dbReference>
<feature type="domain" description="Exoribonuclease phosphorolytic" evidence="3">
    <location>
        <begin position="118"/>
        <end position="179"/>
    </location>
</feature>
<keyword evidence="5" id="KW-1185">Reference proteome</keyword>
<sequence length="204" mass="22506">MGNTKVLAVVYGPRDAGSKSSHDIDNDKATVSAGVTMAPYCGTERRVVHMNSRICTEYAQAIRRCFEHVILTTLYPHSTISIHCTIFQADGGELPCCLNAALLAIIDAGIDILDFQVSLNVGYMDNTILFDMNYVESHLNGILLTVAYLPKSDQFTLTTLNSNIPLELFEDVLDAAKEGCKQVYAILKDHVLENAKKLYQSTQQ</sequence>
<dbReference type="GO" id="GO:0016075">
    <property type="term" value="P:rRNA catabolic process"/>
    <property type="evidence" value="ECO:0007669"/>
    <property type="project" value="TreeGrafter"/>
</dbReference>
<gene>
    <name evidence="4" type="ORF">GSBLH_T00001558001</name>
</gene>
<dbReference type="GeneID" id="24918801"/>
<dbReference type="InterPro" id="IPR050080">
    <property type="entry name" value="RNase_PH"/>
</dbReference>
<protein>
    <submittedName>
        <fullName evidence="4">Uncharacterized protein</fullName>
    </submittedName>
</protein>
<evidence type="ECO:0000256" key="1">
    <source>
        <dbReference type="ARBA" id="ARBA00006678"/>
    </source>
</evidence>
<dbReference type="GO" id="GO:0034475">
    <property type="term" value="P:U4 snRNA 3'-end processing"/>
    <property type="evidence" value="ECO:0007669"/>
    <property type="project" value="TreeGrafter"/>
</dbReference>
<dbReference type="Gene3D" id="3.30.230.70">
    <property type="entry name" value="GHMP Kinase, N-terminal domain"/>
    <property type="match status" value="1"/>
</dbReference>
<dbReference type="SUPFAM" id="SSF55666">
    <property type="entry name" value="Ribonuclease PH domain 2-like"/>
    <property type="match status" value="1"/>
</dbReference>
<dbReference type="FunCoup" id="D8LZZ5">
    <property type="interactions" value="389"/>
</dbReference>
<dbReference type="GO" id="GO:0071028">
    <property type="term" value="P:nuclear mRNA surveillance"/>
    <property type="evidence" value="ECO:0007669"/>
    <property type="project" value="TreeGrafter"/>
</dbReference>
<dbReference type="RefSeq" id="XP_012895432.1">
    <property type="nucleotide sequence ID" value="XM_013039978.1"/>
</dbReference>
<dbReference type="GO" id="GO:0000176">
    <property type="term" value="C:nuclear exosome (RNase complex)"/>
    <property type="evidence" value="ECO:0007669"/>
    <property type="project" value="TreeGrafter"/>
</dbReference>
<dbReference type="Pfam" id="PF03725">
    <property type="entry name" value="RNase_PH_C"/>
    <property type="match status" value="1"/>
</dbReference>
<dbReference type="InterPro" id="IPR020568">
    <property type="entry name" value="Ribosomal_Su5_D2-typ_SF"/>
</dbReference>
<dbReference type="GO" id="GO:0005730">
    <property type="term" value="C:nucleolus"/>
    <property type="evidence" value="ECO:0007669"/>
    <property type="project" value="TreeGrafter"/>
</dbReference>
<dbReference type="InParanoid" id="D8LZZ5"/>
<name>D8LZZ5_BLAHO</name>
<dbReference type="OMA" id="ENQMLSI"/>
<evidence type="ECO:0000313" key="5">
    <source>
        <dbReference type="Proteomes" id="UP000008312"/>
    </source>
</evidence>
<dbReference type="Proteomes" id="UP000008312">
    <property type="component" value="Unassembled WGS sequence"/>
</dbReference>